<dbReference type="EMBL" id="CAJVQB010003291">
    <property type="protein sequence ID" value="CAG8603791.1"/>
    <property type="molecule type" value="Genomic_DNA"/>
</dbReference>
<dbReference type="Proteomes" id="UP000789901">
    <property type="component" value="Unassembled WGS sequence"/>
</dbReference>
<accession>A0ABN7UIA5</accession>
<sequence length="40" mass="4761">MDLDSARKQKILDSEIDKFFQSPNKQQTNQSIKRLKDLRP</sequence>
<evidence type="ECO:0000313" key="3">
    <source>
        <dbReference type="Proteomes" id="UP000789901"/>
    </source>
</evidence>
<reference evidence="2 3" key="1">
    <citation type="submission" date="2021-06" db="EMBL/GenBank/DDBJ databases">
        <authorList>
            <person name="Kallberg Y."/>
            <person name="Tangrot J."/>
            <person name="Rosling A."/>
        </authorList>
    </citation>
    <scope>NUCLEOTIDE SEQUENCE [LARGE SCALE GENOMIC DNA]</scope>
    <source>
        <strain evidence="2 3">120-4 pot B 10/14</strain>
    </source>
</reference>
<protein>
    <submittedName>
        <fullName evidence="2">15209_t:CDS:1</fullName>
    </submittedName>
</protein>
<proteinExistence type="predicted"/>
<keyword evidence="3" id="KW-1185">Reference proteome</keyword>
<organism evidence="2 3">
    <name type="scientific">Gigaspora margarita</name>
    <dbReference type="NCBI Taxonomy" id="4874"/>
    <lineage>
        <taxon>Eukaryota</taxon>
        <taxon>Fungi</taxon>
        <taxon>Fungi incertae sedis</taxon>
        <taxon>Mucoromycota</taxon>
        <taxon>Glomeromycotina</taxon>
        <taxon>Glomeromycetes</taxon>
        <taxon>Diversisporales</taxon>
        <taxon>Gigasporaceae</taxon>
        <taxon>Gigaspora</taxon>
    </lineage>
</organism>
<evidence type="ECO:0000256" key="1">
    <source>
        <dbReference type="SAM" id="MobiDB-lite"/>
    </source>
</evidence>
<name>A0ABN7UIA5_GIGMA</name>
<gene>
    <name evidence="2" type="ORF">GMARGA_LOCUS7016</name>
</gene>
<feature type="region of interest" description="Disordered" evidence="1">
    <location>
        <begin position="17"/>
        <end position="40"/>
    </location>
</feature>
<evidence type="ECO:0000313" key="2">
    <source>
        <dbReference type="EMBL" id="CAG8603791.1"/>
    </source>
</evidence>
<comment type="caution">
    <text evidence="2">The sequence shown here is derived from an EMBL/GenBank/DDBJ whole genome shotgun (WGS) entry which is preliminary data.</text>
</comment>
<feature type="compositionally biased region" description="Polar residues" evidence="1">
    <location>
        <begin position="21"/>
        <end position="32"/>
    </location>
</feature>